<proteinExistence type="predicted"/>
<evidence type="ECO:0000313" key="2">
    <source>
        <dbReference type="EMBL" id="KAK1478547.1"/>
    </source>
</evidence>
<protein>
    <submittedName>
        <fullName evidence="2">Uncharacterized protein</fullName>
    </submittedName>
</protein>
<accession>A0AAI9VD39</accession>
<keyword evidence="1" id="KW-0732">Signal</keyword>
<comment type="caution">
    <text evidence="2">The sequence shown here is derived from an EMBL/GenBank/DDBJ whole genome shotgun (WGS) entry which is preliminary data.</text>
</comment>
<dbReference type="Proteomes" id="UP001239213">
    <property type="component" value="Unassembled WGS sequence"/>
</dbReference>
<dbReference type="AlphaFoldDB" id="A0AAI9VD39"/>
<feature type="signal peptide" evidence="1">
    <location>
        <begin position="1"/>
        <end position="19"/>
    </location>
</feature>
<sequence>MSSTTLLLFLLVIALPSLATVRHQASLSRTTSPNMQPITLANRILLVSAPLALANPIGEAASAIFVRQINCWKANCGGAGECAGSWRLKYRTVAPPEW</sequence>
<gene>
    <name evidence="2" type="ORF">CCUS01_04893</name>
</gene>
<dbReference type="EMBL" id="MPDP01000124">
    <property type="protein sequence ID" value="KAK1478547.1"/>
    <property type="molecule type" value="Genomic_DNA"/>
</dbReference>
<feature type="chain" id="PRO_5042541353" evidence="1">
    <location>
        <begin position="20"/>
        <end position="98"/>
    </location>
</feature>
<name>A0AAI9VD39_9PEZI</name>
<reference evidence="2" key="1">
    <citation type="submission" date="2016-11" db="EMBL/GenBank/DDBJ databases">
        <title>The genome sequence of Colletotrichum cuscutae.</title>
        <authorList>
            <person name="Baroncelli R."/>
        </authorList>
    </citation>
    <scope>NUCLEOTIDE SEQUENCE</scope>
    <source>
        <strain evidence="2">IMI 304802</strain>
    </source>
</reference>
<organism evidence="2 3">
    <name type="scientific">Colletotrichum cuscutae</name>
    <dbReference type="NCBI Taxonomy" id="1209917"/>
    <lineage>
        <taxon>Eukaryota</taxon>
        <taxon>Fungi</taxon>
        <taxon>Dikarya</taxon>
        <taxon>Ascomycota</taxon>
        <taxon>Pezizomycotina</taxon>
        <taxon>Sordariomycetes</taxon>
        <taxon>Hypocreomycetidae</taxon>
        <taxon>Glomerellales</taxon>
        <taxon>Glomerellaceae</taxon>
        <taxon>Colletotrichum</taxon>
        <taxon>Colletotrichum acutatum species complex</taxon>
    </lineage>
</organism>
<evidence type="ECO:0000256" key="1">
    <source>
        <dbReference type="SAM" id="SignalP"/>
    </source>
</evidence>
<evidence type="ECO:0000313" key="3">
    <source>
        <dbReference type="Proteomes" id="UP001239213"/>
    </source>
</evidence>
<keyword evidence="3" id="KW-1185">Reference proteome</keyword>